<sequence length="227" mass="24052">MRFSLAAALPLALFSLAGAQPADATAEEKAAIDAIAKAGGKGEIDPKLAPTARVVAKFEAGTDAALAALKKRPQVGAVEVLDATRCTEKGLVVLKDLPELRRLALGKSDLTLARVNAIAKCKELRDLRLPSAGLSDPELAPLKALTRLEQLDLSENPQVTDKGMATVKTFERLRGLYLAKTGLTDKGLAELKGLEGLRSLYVGGTKVTADAAEKFADDMPNLRVVRR</sequence>
<dbReference type="PANTHER" id="PTHR13318:SF247">
    <property type="entry name" value="GH16156P"/>
    <property type="match status" value="1"/>
</dbReference>
<keyword evidence="1" id="KW-0732">Signal</keyword>
<reference evidence="3" key="1">
    <citation type="journal article" date="2023" name="Mar. Drugs">
        <title>Gemmata algarum, a Novel Planctomycete Isolated from an Algal Mat, Displays Antimicrobial Activity.</title>
        <authorList>
            <person name="Kumar G."/>
            <person name="Kallscheuer N."/>
            <person name="Kashif M."/>
            <person name="Ahamad S."/>
            <person name="Jagadeeshwari U."/>
            <person name="Pannikurungottu S."/>
            <person name="Haufschild T."/>
            <person name="Kabuu M."/>
            <person name="Sasikala C."/>
            <person name="Jogler C."/>
            <person name="Ramana C."/>
        </authorList>
    </citation>
    <scope>NUCLEOTIDE SEQUENCE [LARGE SCALE GENOMIC DNA]</scope>
    <source>
        <strain evidence="3">JC673</strain>
    </source>
</reference>
<proteinExistence type="predicted"/>
<evidence type="ECO:0000256" key="1">
    <source>
        <dbReference type="SAM" id="SignalP"/>
    </source>
</evidence>
<dbReference type="Proteomes" id="UP001272242">
    <property type="component" value="Unassembled WGS sequence"/>
</dbReference>
<name>A0ABU5EWV8_9BACT</name>
<dbReference type="PANTHER" id="PTHR13318">
    <property type="entry name" value="PARTNER OF PAIRED, ISOFORM B-RELATED"/>
    <property type="match status" value="1"/>
</dbReference>
<evidence type="ECO:0008006" key="4">
    <source>
        <dbReference type="Google" id="ProtNLM"/>
    </source>
</evidence>
<feature type="signal peptide" evidence="1">
    <location>
        <begin position="1"/>
        <end position="19"/>
    </location>
</feature>
<evidence type="ECO:0000313" key="2">
    <source>
        <dbReference type="EMBL" id="MDY3559122.1"/>
    </source>
</evidence>
<gene>
    <name evidence="2" type="ORF">R5W23_006325</name>
</gene>
<feature type="chain" id="PRO_5045961752" description="Leucine-rich repeat domain-containing protein" evidence="1">
    <location>
        <begin position="20"/>
        <end position="227"/>
    </location>
</feature>
<protein>
    <recommendedName>
        <fullName evidence="4">Leucine-rich repeat domain-containing protein</fullName>
    </recommendedName>
</protein>
<dbReference type="Gene3D" id="3.80.10.10">
    <property type="entry name" value="Ribonuclease Inhibitor"/>
    <property type="match status" value="1"/>
</dbReference>
<organism evidence="2 3">
    <name type="scientific">Gemmata algarum</name>
    <dbReference type="NCBI Taxonomy" id="2975278"/>
    <lineage>
        <taxon>Bacteria</taxon>
        <taxon>Pseudomonadati</taxon>
        <taxon>Planctomycetota</taxon>
        <taxon>Planctomycetia</taxon>
        <taxon>Gemmatales</taxon>
        <taxon>Gemmataceae</taxon>
        <taxon>Gemmata</taxon>
    </lineage>
</organism>
<accession>A0ABU5EWV8</accession>
<dbReference type="SUPFAM" id="SSF52047">
    <property type="entry name" value="RNI-like"/>
    <property type="match status" value="1"/>
</dbReference>
<dbReference type="EMBL" id="JAXBLV010000088">
    <property type="protein sequence ID" value="MDY3559122.1"/>
    <property type="molecule type" value="Genomic_DNA"/>
</dbReference>
<dbReference type="RefSeq" id="WP_320685942.1">
    <property type="nucleotide sequence ID" value="NZ_JAXBLV010000088.1"/>
</dbReference>
<dbReference type="InterPro" id="IPR032675">
    <property type="entry name" value="LRR_dom_sf"/>
</dbReference>
<keyword evidence="3" id="KW-1185">Reference proteome</keyword>
<evidence type="ECO:0000313" key="3">
    <source>
        <dbReference type="Proteomes" id="UP001272242"/>
    </source>
</evidence>
<comment type="caution">
    <text evidence="2">The sequence shown here is derived from an EMBL/GenBank/DDBJ whole genome shotgun (WGS) entry which is preliminary data.</text>
</comment>